<keyword evidence="3" id="KW-1185">Reference proteome</keyword>
<evidence type="ECO:0000313" key="2">
    <source>
        <dbReference type="EMBL" id="SDO14280.1"/>
    </source>
</evidence>
<protein>
    <submittedName>
        <fullName evidence="2">Peptidase_C39 like family protein</fullName>
    </submittedName>
</protein>
<sequence length="141" mass="15124">MAIAHYDQSSKITIYQQITNTSCAATCAAMCVNRSPETLQADGFNLGYANWSGIAQAYGYSVTNGTASLSGILTILASGYPVIVKVNTGSNEHWVVVTAFTGEENSPAASNFTCADPWTGESVTLRYATRYNGIYTTKYFS</sequence>
<reference evidence="2 3" key="1">
    <citation type="submission" date="2016-10" db="EMBL/GenBank/DDBJ databases">
        <authorList>
            <person name="de Groot N.N."/>
        </authorList>
    </citation>
    <scope>NUCLEOTIDE SEQUENCE [LARGE SCALE GENOMIC DNA]</scope>
    <source>
        <strain evidence="2 3">CGMCC 1.5012</strain>
    </source>
</reference>
<dbReference type="EMBL" id="FNID01000061">
    <property type="protein sequence ID" value="SDO14280.1"/>
    <property type="molecule type" value="Genomic_DNA"/>
</dbReference>
<feature type="domain" description="Peptidase C39-like" evidence="1">
    <location>
        <begin position="43"/>
        <end position="118"/>
    </location>
</feature>
<evidence type="ECO:0000313" key="3">
    <source>
        <dbReference type="Proteomes" id="UP000199182"/>
    </source>
</evidence>
<dbReference type="Pfam" id="PF13529">
    <property type="entry name" value="Peptidase_C39_2"/>
    <property type="match status" value="1"/>
</dbReference>
<dbReference type="InterPro" id="IPR039564">
    <property type="entry name" value="Peptidase_C39-like"/>
</dbReference>
<evidence type="ECO:0000259" key="1">
    <source>
        <dbReference type="Pfam" id="PF13529"/>
    </source>
</evidence>
<proteinExistence type="predicted"/>
<dbReference type="Proteomes" id="UP000199182">
    <property type="component" value="Unassembled WGS sequence"/>
</dbReference>
<accession>A0A1H0H5B6</accession>
<dbReference type="Gene3D" id="3.90.70.10">
    <property type="entry name" value="Cysteine proteinases"/>
    <property type="match status" value="1"/>
</dbReference>
<organism evidence="2 3">
    <name type="scientific">Acetanaerobacterium elongatum</name>
    <dbReference type="NCBI Taxonomy" id="258515"/>
    <lineage>
        <taxon>Bacteria</taxon>
        <taxon>Bacillati</taxon>
        <taxon>Bacillota</taxon>
        <taxon>Clostridia</taxon>
        <taxon>Eubacteriales</taxon>
        <taxon>Oscillospiraceae</taxon>
        <taxon>Acetanaerobacterium</taxon>
    </lineage>
</organism>
<dbReference type="RefSeq" id="WP_092643742.1">
    <property type="nucleotide sequence ID" value="NZ_FNID01000061.1"/>
</dbReference>
<dbReference type="AlphaFoldDB" id="A0A1H0H5B6"/>
<name>A0A1H0H5B6_9FIRM</name>
<gene>
    <name evidence="2" type="ORF">SAMN05192585_16111</name>
</gene>